<feature type="binding site" evidence="7">
    <location>
        <begin position="74"/>
        <end position="75"/>
    </location>
    <ligand>
        <name>substrate</name>
    </ligand>
</feature>
<organism evidence="8 9">
    <name type="scientific">Ruoffia tabacinasalis</name>
    <dbReference type="NCBI Taxonomy" id="87458"/>
    <lineage>
        <taxon>Bacteria</taxon>
        <taxon>Bacillati</taxon>
        <taxon>Bacillota</taxon>
        <taxon>Bacilli</taxon>
        <taxon>Lactobacillales</taxon>
        <taxon>Aerococcaceae</taxon>
        <taxon>Ruoffia</taxon>
    </lineage>
</organism>
<comment type="catalytic activity">
    <reaction evidence="1 7">
        <text>L-glutamate = D-glutamate</text>
        <dbReference type="Rhea" id="RHEA:12813"/>
        <dbReference type="ChEBI" id="CHEBI:29985"/>
        <dbReference type="ChEBI" id="CHEBI:29986"/>
        <dbReference type="EC" id="5.1.1.3"/>
    </reaction>
</comment>
<accession>A0ABS0LIA0</accession>
<evidence type="ECO:0000313" key="9">
    <source>
        <dbReference type="Proteomes" id="UP000823401"/>
    </source>
</evidence>
<evidence type="ECO:0000256" key="6">
    <source>
        <dbReference type="ARBA" id="ARBA00023316"/>
    </source>
</evidence>
<dbReference type="PANTHER" id="PTHR21198:SF2">
    <property type="entry name" value="GLUTAMATE RACEMASE"/>
    <property type="match status" value="1"/>
</dbReference>
<dbReference type="GO" id="GO:0008881">
    <property type="term" value="F:glutamate racemase activity"/>
    <property type="evidence" value="ECO:0007669"/>
    <property type="project" value="UniProtKB-EC"/>
</dbReference>
<comment type="pathway">
    <text evidence="7">Cell wall biogenesis; peptidoglycan biosynthesis.</text>
</comment>
<keyword evidence="3 7" id="KW-0133">Cell shape</keyword>
<dbReference type="InterPro" id="IPR001920">
    <property type="entry name" value="Asp/Glu_race"/>
</dbReference>
<reference evidence="8 9" key="1">
    <citation type="submission" date="2020-07" db="EMBL/GenBank/DDBJ databases">
        <title>Facklamia lactis sp. nov., isolated from raw milk.</title>
        <authorList>
            <person name="Doll E.V."/>
            <person name="Huptas C."/>
            <person name="Staib L."/>
            <person name="Wenning M."/>
            <person name="Scherer S."/>
        </authorList>
    </citation>
    <scope>NUCLEOTIDE SEQUENCE [LARGE SCALE GENOMIC DNA]</scope>
    <source>
        <strain evidence="8 9">DSM 104272</strain>
    </source>
</reference>
<evidence type="ECO:0000256" key="7">
    <source>
        <dbReference type="HAMAP-Rule" id="MF_00258"/>
    </source>
</evidence>
<keyword evidence="4 7" id="KW-0573">Peptidoglycan synthesis</keyword>
<keyword evidence="9" id="KW-1185">Reference proteome</keyword>
<evidence type="ECO:0000256" key="5">
    <source>
        <dbReference type="ARBA" id="ARBA00023235"/>
    </source>
</evidence>
<feature type="binding site" evidence="7">
    <location>
        <begin position="10"/>
        <end position="11"/>
    </location>
    <ligand>
        <name>substrate</name>
    </ligand>
</feature>
<feature type="active site" description="Proton donor/acceptor" evidence="7">
    <location>
        <position position="73"/>
    </location>
</feature>
<feature type="binding site" evidence="7">
    <location>
        <begin position="42"/>
        <end position="43"/>
    </location>
    <ligand>
        <name>substrate</name>
    </ligand>
</feature>
<comment type="similarity">
    <text evidence="7">Belongs to the aspartate/glutamate racemases family.</text>
</comment>
<dbReference type="InterPro" id="IPR004391">
    <property type="entry name" value="Glu_race"/>
</dbReference>
<comment type="caution">
    <text evidence="8">The sequence shown here is derived from an EMBL/GenBank/DDBJ whole genome shotgun (WGS) entry which is preliminary data.</text>
</comment>
<dbReference type="EMBL" id="JACCEL010000006">
    <property type="protein sequence ID" value="MBG9977812.1"/>
    <property type="molecule type" value="Genomic_DNA"/>
</dbReference>
<evidence type="ECO:0000256" key="2">
    <source>
        <dbReference type="ARBA" id="ARBA00013090"/>
    </source>
</evidence>
<dbReference type="InterPro" id="IPR015942">
    <property type="entry name" value="Asp/Glu/hydantoin_racemase"/>
</dbReference>
<protein>
    <recommendedName>
        <fullName evidence="2 7">Glutamate racemase</fullName>
        <ecNumber evidence="2 7">5.1.1.3</ecNumber>
    </recommendedName>
</protein>
<dbReference type="Gene3D" id="3.40.50.1860">
    <property type="match status" value="2"/>
</dbReference>
<evidence type="ECO:0000256" key="3">
    <source>
        <dbReference type="ARBA" id="ARBA00022960"/>
    </source>
</evidence>
<dbReference type="PROSITE" id="PS00924">
    <property type="entry name" value="ASP_GLU_RACEMASE_2"/>
    <property type="match status" value="1"/>
</dbReference>
<dbReference type="RefSeq" id="WP_197103977.1">
    <property type="nucleotide sequence ID" value="NZ_JACCEL010000006.1"/>
</dbReference>
<keyword evidence="5 7" id="KW-0413">Isomerase</keyword>
<feature type="active site" description="Proton donor/acceptor" evidence="7">
    <location>
        <position position="184"/>
    </location>
</feature>
<sequence length="280" mass="30792">MKELPIGFIDSGFGGLTVVKQSLKQLPNESIIYLGDSARAPYGPRSLQEVKRYIWQLTNFLREKGIKMLVIACNTGTAAALEEIRATLAIPVVGVIHSGCRTAIKNTTGGQVGVIGTQGTINSNMYEEVMLEKADSLNITSIACPEFVELVESQNIETDEAFDIINHRLEPLKEAKVDSLVLGCTHYPLLIDKIQKVMGQEVTLIDSGVETINEVSTLLDYFSLSRTAEEAALTPATQAIYTTGNASEFETFARQWLKQPELKVQECDIKGEIIVDRHDS</sequence>
<evidence type="ECO:0000256" key="1">
    <source>
        <dbReference type="ARBA" id="ARBA00001602"/>
    </source>
</evidence>
<dbReference type="InterPro" id="IPR033134">
    <property type="entry name" value="Asp/Glu_racemase_AS_2"/>
</dbReference>
<dbReference type="EC" id="5.1.1.3" evidence="2 7"/>
<dbReference type="PANTHER" id="PTHR21198">
    <property type="entry name" value="GLUTAMATE RACEMASE"/>
    <property type="match status" value="1"/>
</dbReference>
<keyword evidence="6 7" id="KW-0961">Cell wall biogenesis/degradation</keyword>
<dbReference type="Proteomes" id="UP000823401">
    <property type="component" value="Unassembled WGS sequence"/>
</dbReference>
<comment type="function">
    <text evidence="7">Provides the (R)-glutamate required for cell wall biosynthesis.</text>
</comment>
<evidence type="ECO:0000256" key="4">
    <source>
        <dbReference type="ARBA" id="ARBA00022984"/>
    </source>
</evidence>
<dbReference type="NCBIfam" id="NF002035">
    <property type="entry name" value="PRK00865.1-3"/>
    <property type="match status" value="1"/>
</dbReference>
<proteinExistence type="inferred from homology"/>
<dbReference type="NCBIfam" id="TIGR00067">
    <property type="entry name" value="glut_race"/>
    <property type="match status" value="1"/>
</dbReference>
<name>A0ABS0LIA0_9LACT</name>
<dbReference type="SUPFAM" id="SSF53681">
    <property type="entry name" value="Aspartate/glutamate racemase"/>
    <property type="match status" value="2"/>
</dbReference>
<feature type="binding site" evidence="7">
    <location>
        <begin position="185"/>
        <end position="186"/>
    </location>
    <ligand>
        <name>substrate</name>
    </ligand>
</feature>
<gene>
    <name evidence="8" type="primary">racE</name>
    <name evidence="7" type="synonym">murI</name>
    <name evidence="8" type="ORF">HYQ42_03340</name>
</gene>
<dbReference type="Pfam" id="PF01177">
    <property type="entry name" value="Asp_Glu_race"/>
    <property type="match status" value="1"/>
</dbReference>
<dbReference type="HAMAP" id="MF_00258">
    <property type="entry name" value="Glu_racemase"/>
    <property type="match status" value="1"/>
</dbReference>
<evidence type="ECO:0000313" key="8">
    <source>
        <dbReference type="EMBL" id="MBG9977812.1"/>
    </source>
</evidence>